<evidence type="ECO:0000256" key="5">
    <source>
        <dbReference type="ARBA" id="ARBA00022989"/>
    </source>
</evidence>
<gene>
    <name evidence="9" type="ORF">SAMN02745229_00650</name>
</gene>
<dbReference type="Pfam" id="PF00528">
    <property type="entry name" value="BPD_transp_1"/>
    <property type="match status" value="1"/>
</dbReference>
<evidence type="ECO:0000256" key="1">
    <source>
        <dbReference type="ARBA" id="ARBA00004651"/>
    </source>
</evidence>
<evidence type="ECO:0000256" key="6">
    <source>
        <dbReference type="ARBA" id="ARBA00023136"/>
    </source>
</evidence>
<feature type="transmembrane region" description="Helical" evidence="7">
    <location>
        <begin position="72"/>
        <end position="96"/>
    </location>
</feature>
<keyword evidence="6 7" id="KW-0472">Membrane</keyword>
<dbReference type="STRING" id="1121131.SAMN02745229_00650"/>
<dbReference type="InterPro" id="IPR035906">
    <property type="entry name" value="MetI-like_sf"/>
</dbReference>
<comment type="similarity">
    <text evidence="7">Belongs to the binding-protein-dependent transport system permease family.</text>
</comment>
<keyword evidence="10" id="KW-1185">Reference proteome</keyword>
<keyword evidence="3" id="KW-1003">Cell membrane</keyword>
<protein>
    <submittedName>
        <fullName evidence="9">Raffinose/stachyose/melibiose transport system permease protein</fullName>
    </submittedName>
</protein>
<dbReference type="Gene3D" id="1.10.3720.10">
    <property type="entry name" value="MetI-like"/>
    <property type="match status" value="1"/>
</dbReference>
<evidence type="ECO:0000256" key="4">
    <source>
        <dbReference type="ARBA" id="ARBA00022692"/>
    </source>
</evidence>
<comment type="subcellular location">
    <subcellularLocation>
        <location evidence="1 7">Cell membrane</location>
        <topology evidence="1 7">Multi-pass membrane protein</topology>
    </subcellularLocation>
</comment>
<dbReference type="AlphaFoldDB" id="A0A1M5TWS2"/>
<dbReference type="GO" id="GO:0005886">
    <property type="term" value="C:plasma membrane"/>
    <property type="evidence" value="ECO:0007669"/>
    <property type="project" value="UniProtKB-SubCell"/>
</dbReference>
<evidence type="ECO:0000313" key="9">
    <source>
        <dbReference type="EMBL" id="SHH55252.1"/>
    </source>
</evidence>
<dbReference type="PROSITE" id="PS50928">
    <property type="entry name" value="ABC_TM1"/>
    <property type="match status" value="1"/>
</dbReference>
<evidence type="ECO:0000256" key="3">
    <source>
        <dbReference type="ARBA" id="ARBA00022475"/>
    </source>
</evidence>
<evidence type="ECO:0000259" key="8">
    <source>
        <dbReference type="PROSITE" id="PS50928"/>
    </source>
</evidence>
<dbReference type="Proteomes" id="UP000184278">
    <property type="component" value="Unassembled WGS sequence"/>
</dbReference>
<feature type="transmembrane region" description="Helical" evidence="7">
    <location>
        <begin position="144"/>
        <end position="164"/>
    </location>
</feature>
<evidence type="ECO:0000313" key="10">
    <source>
        <dbReference type="Proteomes" id="UP000184278"/>
    </source>
</evidence>
<keyword evidence="4 7" id="KW-0812">Transmembrane</keyword>
<feature type="transmembrane region" description="Helical" evidence="7">
    <location>
        <begin position="244"/>
        <end position="265"/>
    </location>
</feature>
<evidence type="ECO:0000256" key="7">
    <source>
        <dbReference type="RuleBase" id="RU363032"/>
    </source>
</evidence>
<feature type="transmembrane region" description="Helical" evidence="7">
    <location>
        <begin position="108"/>
        <end position="132"/>
    </location>
</feature>
<dbReference type="SUPFAM" id="SSF161098">
    <property type="entry name" value="MetI-like"/>
    <property type="match status" value="1"/>
</dbReference>
<dbReference type="EMBL" id="FQXK01000005">
    <property type="protein sequence ID" value="SHH55252.1"/>
    <property type="molecule type" value="Genomic_DNA"/>
</dbReference>
<organism evidence="9 10">
    <name type="scientific">Butyrivibrio fibrisolvens DSM 3071</name>
    <dbReference type="NCBI Taxonomy" id="1121131"/>
    <lineage>
        <taxon>Bacteria</taxon>
        <taxon>Bacillati</taxon>
        <taxon>Bacillota</taxon>
        <taxon>Clostridia</taxon>
        <taxon>Lachnospirales</taxon>
        <taxon>Lachnospiraceae</taxon>
        <taxon>Butyrivibrio</taxon>
    </lineage>
</organism>
<dbReference type="GO" id="GO:0055085">
    <property type="term" value="P:transmembrane transport"/>
    <property type="evidence" value="ECO:0007669"/>
    <property type="project" value="InterPro"/>
</dbReference>
<dbReference type="GeneID" id="89510577"/>
<dbReference type="RefSeq" id="WP_073385478.1">
    <property type="nucleotide sequence ID" value="NZ_FQXK01000005.1"/>
</dbReference>
<accession>A0A1M5TWS2</accession>
<evidence type="ECO:0000256" key="2">
    <source>
        <dbReference type="ARBA" id="ARBA00022448"/>
    </source>
</evidence>
<dbReference type="CDD" id="cd06261">
    <property type="entry name" value="TM_PBP2"/>
    <property type="match status" value="1"/>
</dbReference>
<feature type="domain" description="ABC transmembrane type-1" evidence="8">
    <location>
        <begin position="73"/>
        <end position="265"/>
    </location>
</feature>
<keyword evidence="5 7" id="KW-1133">Transmembrane helix</keyword>
<dbReference type="OrthoDB" id="42677at2"/>
<dbReference type="PANTHER" id="PTHR32243:SF24">
    <property type="entry name" value="DIACETYLCHITOBIOSE UPTAKE SYSTEM PERMEASE PROTEIN NGCG"/>
    <property type="match status" value="1"/>
</dbReference>
<dbReference type="InterPro" id="IPR000515">
    <property type="entry name" value="MetI-like"/>
</dbReference>
<name>A0A1M5TWS2_BUTFI</name>
<dbReference type="PANTHER" id="PTHR32243">
    <property type="entry name" value="MALTOSE TRANSPORT SYSTEM PERMEASE-RELATED"/>
    <property type="match status" value="1"/>
</dbReference>
<feature type="transmembrane region" description="Helical" evidence="7">
    <location>
        <begin position="12"/>
        <end position="34"/>
    </location>
</feature>
<proteinExistence type="inferred from homology"/>
<reference evidence="10" key="1">
    <citation type="submission" date="2016-11" db="EMBL/GenBank/DDBJ databases">
        <authorList>
            <person name="Varghese N."/>
            <person name="Submissions S."/>
        </authorList>
    </citation>
    <scope>NUCLEOTIDE SEQUENCE [LARGE SCALE GENOMIC DNA]</scope>
    <source>
        <strain evidence="10">DSM 3071</strain>
    </source>
</reference>
<keyword evidence="2 7" id="KW-0813">Transport</keyword>
<feature type="transmembrane region" description="Helical" evidence="7">
    <location>
        <begin position="185"/>
        <end position="207"/>
    </location>
</feature>
<sequence>MRKDSNNKALHYIFVAFCWIYAAFSLYPLIWMLFYSFKTNQEIFVTNPFGFPWPLHYENYITAWTKYNVPLYFLNSLLVSIGTVTITIFCALLFSYATSRMVWKLKTFTRLFLGLGMFIPVQAIMIPVVKIVQSFGLMGTRWSLIFPYIAINLAFACMVYYGFFKGIPMELEEAACMDGANIYQTFFLIIEPLVRPATVTLVIYIFLNAWNEFILANVVVGSIPELKTLPLGVLFFQGEFTTDWGGMGATMVIASFPAIIVYSIFSEQVESAMTIGGAVKG</sequence>
<dbReference type="InterPro" id="IPR050901">
    <property type="entry name" value="BP-dep_ABC_trans_perm"/>
</dbReference>